<keyword evidence="3" id="KW-1185">Reference proteome</keyword>
<name>A0A3A4K7W0_9NOCA</name>
<gene>
    <name evidence="2" type="ORF">D5S18_17225</name>
</gene>
<dbReference type="InterPro" id="IPR039569">
    <property type="entry name" value="FAS1-like_DH_region"/>
</dbReference>
<proteinExistence type="predicted"/>
<dbReference type="CDD" id="cd03441">
    <property type="entry name" value="R_hydratase_like"/>
    <property type="match status" value="1"/>
</dbReference>
<evidence type="ECO:0000313" key="2">
    <source>
        <dbReference type="EMBL" id="RJO75114.1"/>
    </source>
</evidence>
<dbReference type="RefSeq" id="WP_120041988.1">
    <property type="nucleotide sequence ID" value="NZ_QZFU01000019.1"/>
</dbReference>
<accession>A0A3A4K7W0</accession>
<organism evidence="2 3">
    <name type="scientific">Nocardia panacis</name>
    <dbReference type="NCBI Taxonomy" id="2340916"/>
    <lineage>
        <taxon>Bacteria</taxon>
        <taxon>Bacillati</taxon>
        <taxon>Actinomycetota</taxon>
        <taxon>Actinomycetes</taxon>
        <taxon>Mycobacteriales</taxon>
        <taxon>Nocardiaceae</taxon>
        <taxon>Nocardia</taxon>
    </lineage>
</organism>
<dbReference type="OrthoDB" id="5415111at2"/>
<dbReference type="SUPFAM" id="SSF54637">
    <property type="entry name" value="Thioesterase/thiol ester dehydrase-isomerase"/>
    <property type="match status" value="1"/>
</dbReference>
<dbReference type="Gene3D" id="3.10.129.10">
    <property type="entry name" value="Hotdog Thioesterase"/>
    <property type="match status" value="1"/>
</dbReference>
<dbReference type="InterPro" id="IPR029069">
    <property type="entry name" value="HotDog_dom_sf"/>
</dbReference>
<dbReference type="EMBL" id="QZFU01000019">
    <property type="protein sequence ID" value="RJO75114.1"/>
    <property type="molecule type" value="Genomic_DNA"/>
</dbReference>
<evidence type="ECO:0000313" key="3">
    <source>
        <dbReference type="Proteomes" id="UP000266677"/>
    </source>
</evidence>
<feature type="domain" description="FAS1-like dehydratase" evidence="1">
    <location>
        <begin position="15"/>
        <end position="157"/>
    </location>
</feature>
<evidence type="ECO:0000259" key="1">
    <source>
        <dbReference type="Pfam" id="PF13452"/>
    </source>
</evidence>
<comment type="caution">
    <text evidence="2">The sequence shown here is derived from an EMBL/GenBank/DDBJ whole genome shotgun (WGS) entry which is preliminary data.</text>
</comment>
<reference evidence="2 3" key="1">
    <citation type="submission" date="2018-09" db="EMBL/GenBank/DDBJ databases">
        <title>YIM PH21274 draft genome.</title>
        <authorList>
            <person name="Miao C."/>
        </authorList>
    </citation>
    <scope>NUCLEOTIDE SEQUENCE [LARGE SCALE GENOMIC DNA]</scope>
    <source>
        <strain evidence="2 3">YIM PH 21724</strain>
    </source>
</reference>
<dbReference type="Pfam" id="PF13452">
    <property type="entry name" value="FAS1_DH_region"/>
    <property type="match status" value="1"/>
</dbReference>
<dbReference type="Proteomes" id="UP000266677">
    <property type="component" value="Unassembled WGS sequence"/>
</dbReference>
<protein>
    <recommendedName>
        <fullName evidence="1">FAS1-like dehydratase domain-containing protein</fullName>
    </recommendedName>
</protein>
<dbReference type="AlphaFoldDB" id="A0A3A4K7W0"/>
<sequence length="167" mass="18322">MPVDEALLESIRTSIGVETSHSIGRITGLMIRRYARAIGETNPLYYDTEFARSCGYVDIIAPPNFVTAVSSWDEGPAETDMRTDGVPKAIQLTGLPTEGVRVMGGGEDMEFHAPIAAGTSLVERSMMVDAELREGSRGKFIVVSYRHEFVDEVGKTLLTSIRKVLLR</sequence>